<organism evidence="2 3">
    <name type="scientific">Pseudosporangium ferrugineum</name>
    <dbReference type="NCBI Taxonomy" id="439699"/>
    <lineage>
        <taxon>Bacteria</taxon>
        <taxon>Bacillati</taxon>
        <taxon>Actinomycetota</taxon>
        <taxon>Actinomycetes</taxon>
        <taxon>Micromonosporales</taxon>
        <taxon>Micromonosporaceae</taxon>
        <taxon>Pseudosporangium</taxon>
    </lineage>
</organism>
<dbReference type="OrthoDB" id="3402197at2"/>
<keyword evidence="3" id="KW-1185">Reference proteome</keyword>
<accession>A0A2T0S3P1</accession>
<evidence type="ECO:0000313" key="3">
    <source>
        <dbReference type="Proteomes" id="UP000239209"/>
    </source>
</evidence>
<protein>
    <recommendedName>
        <fullName evidence="4">Mycothiol maleylpyruvate isomerase-like protein</fullName>
    </recommendedName>
</protein>
<dbReference type="Proteomes" id="UP000239209">
    <property type="component" value="Unassembled WGS sequence"/>
</dbReference>
<reference evidence="2 3" key="1">
    <citation type="submission" date="2018-03" db="EMBL/GenBank/DDBJ databases">
        <title>Genomic Encyclopedia of Archaeal and Bacterial Type Strains, Phase II (KMG-II): from individual species to whole genera.</title>
        <authorList>
            <person name="Goeker M."/>
        </authorList>
    </citation>
    <scope>NUCLEOTIDE SEQUENCE [LARGE SCALE GENOMIC DNA]</scope>
    <source>
        <strain evidence="2 3">DSM 45348</strain>
    </source>
</reference>
<name>A0A2T0S3P1_9ACTN</name>
<evidence type="ECO:0000256" key="1">
    <source>
        <dbReference type="SAM" id="MobiDB-lite"/>
    </source>
</evidence>
<evidence type="ECO:0008006" key="4">
    <source>
        <dbReference type="Google" id="ProtNLM"/>
    </source>
</evidence>
<feature type="compositionally biased region" description="Basic and acidic residues" evidence="1">
    <location>
        <begin position="54"/>
        <end position="67"/>
    </location>
</feature>
<evidence type="ECO:0000313" key="2">
    <source>
        <dbReference type="EMBL" id="PRY28045.1"/>
    </source>
</evidence>
<proteinExistence type="predicted"/>
<sequence>MPAEDFRAAVQRLLAQVGHWETGRWSALATGTPGTRGDLVHALVQRLADLAADAESRPRRPVPREPDTTLPDQLRVMTGDLLAADAPTAALDRATADILDTRRHL</sequence>
<gene>
    <name evidence="2" type="ORF">CLV70_109201</name>
</gene>
<dbReference type="RefSeq" id="WP_106128139.1">
    <property type="nucleotide sequence ID" value="NZ_PVZG01000009.1"/>
</dbReference>
<dbReference type="AlphaFoldDB" id="A0A2T0S3P1"/>
<comment type="caution">
    <text evidence="2">The sequence shown here is derived from an EMBL/GenBank/DDBJ whole genome shotgun (WGS) entry which is preliminary data.</text>
</comment>
<feature type="region of interest" description="Disordered" evidence="1">
    <location>
        <begin position="52"/>
        <end position="71"/>
    </location>
</feature>
<dbReference type="EMBL" id="PVZG01000009">
    <property type="protein sequence ID" value="PRY28045.1"/>
    <property type="molecule type" value="Genomic_DNA"/>
</dbReference>